<accession>A0A0A9B1P5</accession>
<protein>
    <submittedName>
        <fullName evidence="1">Uncharacterized protein</fullName>
    </submittedName>
</protein>
<evidence type="ECO:0000313" key="1">
    <source>
        <dbReference type="EMBL" id="JAD53237.1"/>
    </source>
</evidence>
<dbReference type="EMBL" id="GBRH01244658">
    <property type="protein sequence ID" value="JAD53237.1"/>
    <property type="molecule type" value="Transcribed_RNA"/>
</dbReference>
<organism evidence="1">
    <name type="scientific">Arundo donax</name>
    <name type="common">Giant reed</name>
    <name type="synonym">Donax arundinaceus</name>
    <dbReference type="NCBI Taxonomy" id="35708"/>
    <lineage>
        <taxon>Eukaryota</taxon>
        <taxon>Viridiplantae</taxon>
        <taxon>Streptophyta</taxon>
        <taxon>Embryophyta</taxon>
        <taxon>Tracheophyta</taxon>
        <taxon>Spermatophyta</taxon>
        <taxon>Magnoliopsida</taxon>
        <taxon>Liliopsida</taxon>
        <taxon>Poales</taxon>
        <taxon>Poaceae</taxon>
        <taxon>PACMAD clade</taxon>
        <taxon>Arundinoideae</taxon>
        <taxon>Arundineae</taxon>
        <taxon>Arundo</taxon>
    </lineage>
</organism>
<dbReference type="AlphaFoldDB" id="A0A0A9B1P5"/>
<reference evidence="1" key="1">
    <citation type="submission" date="2014-09" db="EMBL/GenBank/DDBJ databases">
        <authorList>
            <person name="Magalhaes I.L.F."/>
            <person name="Oliveira U."/>
            <person name="Santos F.R."/>
            <person name="Vidigal T.H.D.A."/>
            <person name="Brescovit A.D."/>
            <person name="Santos A.J."/>
        </authorList>
    </citation>
    <scope>NUCLEOTIDE SEQUENCE</scope>
    <source>
        <tissue evidence="1">Shoot tissue taken approximately 20 cm above the soil surface</tissue>
    </source>
</reference>
<reference evidence="1" key="2">
    <citation type="journal article" date="2015" name="Data Brief">
        <title>Shoot transcriptome of the giant reed, Arundo donax.</title>
        <authorList>
            <person name="Barrero R.A."/>
            <person name="Guerrero F.D."/>
            <person name="Moolhuijzen P."/>
            <person name="Goolsby J.A."/>
            <person name="Tidwell J."/>
            <person name="Bellgard S.E."/>
            <person name="Bellgard M.I."/>
        </authorList>
    </citation>
    <scope>NUCLEOTIDE SEQUENCE</scope>
    <source>
        <tissue evidence="1">Shoot tissue taken approximately 20 cm above the soil surface</tissue>
    </source>
</reference>
<sequence length="32" mass="3960">MSSIVTCSYFHCNSFYFLWMHAQEFKLWCFSD</sequence>
<name>A0A0A9B1P5_ARUDO</name>
<proteinExistence type="predicted"/>